<dbReference type="EMBL" id="CAWYQH010000174">
    <property type="protein sequence ID" value="CAK8697791.1"/>
    <property type="molecule type" value="Genomic_DNA"/>
</dbReference>
<dbReference type="InterPro" id="IPR008906">
    <property type="entry name" value="HATC_C_dom"/>
</dbReference>
<gene>
    <name evidence="2" type="ORF">CVLEPA_LOCUS31291</name>
</gene>
<sequence length="110" mass="12417">MVNTDLFSFIPSTTSRKKRKIASGLTKENIQSDEVERCFAAERENVDCDVLSYAKRENRFPHLKAAARELLSMTATSAPSERVFSHAGELYSGVQKFVILTLMRMNSDLI</sequence>
<dbReference type="InterPro" id="IPR012337">
    <property type="entry name" value="RNaseH-like_sf"/>
</dbReference>
<organism evidence="2 3">
    <name type="scientific">Clavelina lepadiformis</name>
    <name type="common">Light-bulb sea squirt</name>
    <name type="synonym">Ascidia lepadiformis</name>
    <dbReference type="NCBI Taxonomy" id="159417"/>
    <lineage>
        <taxon>Eukaryota</taxon>
        <taxon>Metazoa</taxon>
        <taxon>Chordata</taxon>
        <taxon>Tunicata</taxon>
        <taxon>Ascidiacea</taxon>
        <taxon>Aplousobranchia</taxon>
        <taxon>Clavelinidae</taxon>
        <taxon>Clavelina</taxon>
    </lineage>
</organism>
<proteinExistence type="predicted"/>
<reference evidence="2 3" key="1">
    <citation type="submission" date="2024-02" db="EMBL/GenBank/DDBJ databases">
        <authorList>
            <person name="Daric V."/>
            <person name="Darras S."/>
        </authorList>
    </citation>
    <scope>NUCLEOTIDE SEQUENCE [LARGE SCALE GENOMIC DNA]</scope>
</reference>
<dbReference type="Proteomes" id="UP001642483">
    <property type="component" value="Unassembled WGS sequence"/>
</dbReference>
<evidence type="ECO:0000313" key="3">
    <source>
        <dbReference type="Proteomes" id="UP001642483"/>
    </source>
</evidence>
<protein>
    <recommendedName>
        <fullName evidence="1">HAT C-terminal dimerisation domain-containing protein</fullName>
    </recommendedName>
</protein>
<accession>A0ABP0H199</accession>
<keyword evidence="3" id="KW-1185">Reference proteome</keyword>
<evidence type="ECO:0000259" key="1">
    <source>
        <dbReference type="Pfam" id="PF05699"/>
    </source>
</evidence>
<name>A0ABP0H199_CLALP</name>
<dbReference type="SUPFAM" id="SSF53098">
    <property type="entry name" value="Ribonuclease H-like"/>
    <property type="match status" value="1"/>
</dbReference>
<comment type="caution">
    <text evidence="2">The sequence shown here is derived from an EMBL/GenBank/DDBJ whole genome shotgun (WGS) entry which is preliminary data.</text>
</comment>
<feature type="domain" description="HAT C-terminal dimerisation" evidence="1">
    <location>
        <begin position="46"/>
        <end position="92"/>
    </location>
</feature>
<evidence type="ECO:0000313" key="2">
    <source>
        <dbReference type="EMBL" id="CAK8697791.1"/>
    </source>
</evidence>
<dbReference type="Pfam" id="PF05699">
    <property type="entry name" value="Dimer_Tnp_hAT"/>
    <property type="match status" value="1"/>
</dbReference>